<dbReference type="EMBL" id="CAJVQB010005066">
    <property type="protein sequence ID" value="CAG8652499.1"/>
    <property type="molecule type" value="Genomic_DNA"/>
</dbReference>
<evidence type="ECO:0000313" key="2">
    <source>
        <dbReference type="Proteomes" id="UP000789901"/>
    </source>
</evidence>
<proteinExistence type="predicted"/>
<sequence>MNNFMFEIDGVAYWRQFYTDTKLEDVRKTLVENREGWKAEKLIFRQGKMRIDHKDESNYTLEKLRNFDNSTIVIENLLKKTKVHIDEEVSIHWLDPEDKLEVIRNIFKDILVKNGRCIEFNFRRKSGELNSESGIKFLKETLINGNELYISTLQEKEIIVYSFHEDLYRPFKQILNKNERLSLIRKKHEKTWTKQVYLYMCPKCYFVDQEKKRISQSDEEKLILDDILSIENDNYVLTVNICREHYLINKCRYGFTINNGLVEQATHCAFKIVNVPECYFNNSISEGIFECKNEFQELYKRNFITFVNNTSILPWVSIFGGVDHESSLKKLEDYKKVVKYSYLKLRLMDLNVSSNISLTTDFVDAVKKALNKITQAEKVSKKLRENTAASMQAHYQHLETEESDTAIYKNLETEEYENTKYSNKCLERDTIKGGDISKFKLNDRSGWISGWN</sequence>
<comment type="caution">
    <text evidence="1">The sequence shown here is derived from an EMBL/GenBank/DDBJ whole genome shotgun (WGS) entry which is preliminary data.</text>
</comment>
<organism evidence="1 2">
    <name type="scientific">Gigaspora margarita</name>
    <dbReference type="NCBI Taxonomy" id="4874"/>
    <lineage>
        <taxon>Eukaryota</taxon>
        <taxon>Fungi</taxon>
        <taxon>Fungi incertae sedis</taxon>
        <taxon>Mucoromycota</taxon>
        <taxon>Glomeromycotina</taxon>
        <taxon>Glomeromycetes</taxon>
        <taxon>Diversisporales</taxon>
        <taxon>Gigasporaceae</taxon>
        <taxon>Gigaspora</taxon>
    </lineage>
</organism>
<gene>
    <name evidence="1" type="ORF">GMARGA_LOCUS9430</name>
</gene>
<reference evidence="1 2" key="1">
    <citation type="submission" date="2021-06" db="EMBL/GenBank/DDBJ databases">
        <authorList>
            <person name="Kallberg Y."/>
            <person name="Tangrot J."/>
            <person name="Rosling A."/>
        </authorList>
    </citation>
    <scope>NUCLEOTIDE SEQUENCE [LARGE SCALE GENOMIC DNA]</scope>
    <source>
        <strain evidence="1 2">120-4 pot B 10/14</strain>
    </source>
</reference>
<feature type="non-terminal residue" evidence="1">
    <location>
        <position position="452"/>
    </location>
</feature>
<dbReference type="Proteomes" id="UP000789901">
    <property type="component" value="Unassembled WGS sequence"/>
</dbReference>
<accession>A0ABN7URE5</accession>
<keyword evidence="2" id="KW-1185">Reference proteome</keyword>
<name>A0ABN7URE5_GIGMA</name>
<evidence type="ECO:0000313" key="1">
    <source>
        <dbReference type="EMBL" id="CAG8652499.1"/>
    </source>
</evidence>
<protein>
    <submittedName>
        <fullName evidence="1">22877_t:CDS:1</fullName>
    </submittedName>
</protein>